<dbReference type="Gene3D" id="3.40.50.10490">
    <property type="entry name" value="Glucose-6-phosphate isomerase like protein, domain 1"/>
    <property type="match status" value="1"/>
</dbReference>
<comment type="caution">
    <text evidence="4">The sequence shown here is derived from an EMBL/GenBank/DDBJ whole genome shotgun (WGS) entry which is preliminary data.</text>
</comment>
<sequence length="326" mass="37059">MSINLDNPKTYHQYDLSEAYDVLPKFSRHFEKGVSDGQNIFLNYNPTEYTDFNIITTGKDKHLAEIIYSFSPFFLNIGLHISTTYRLQNHITNNSLLLVLASEPNQSETKSIISEIENKKCQAVYLASSNYQTENQGDITFQSTAHTFGFILGLLTRFNPQAAKAINLSNIYKIIETTSSKLTKDIDTKTNSAKSLAKKHAQKAVLVFSAGHLSGVGKFVSGLITNQSKCFSAAWDFPEVKYLIENMFTYPTRVLSEYQVLLLNSDLFPNNIKSEVSDFKQILSQKRINYTDIKPDSLDWFEQIAESVVFLSYFSYYLSITNKVKI</sequence>
<evidence type="ECO:0000256" key="2">
    <source>
        <dbReference type="ARBA" id="ARBA00023235"/>
    </source>
</evidence>
<name>A0A1F5FPN9_9BACT</name>
<evidence type="ECO:0000313" key="4">
    <source>
        <dbReference type="EMBL" id="OGD81573.1"/>
    </source>
</evidence>
<dbReference type="InterPro" id="IPR046348">
    <property type="entry name" value="SIS_dom_sf"/>
</dbReference>
<protein>
    <recommendedName>
        <fullName evidence="3">Bifunctional glucose-6-phosphate/mannose-6-phosphate isomerase C-terminal domain-containing protein</fullName>
    </recommendedName>
</protein>
<reference evidence="4 5" key="1">
    <citation type="journal article" date="2016" name="Nat. Commun.">
        <title>Thousands of microbial genomes shed light on interconnected biogeochemical processes in an aquifer system.</title>
        <authorList>
            <person name="Anantharaman K."/>
            <person name="Brown C.T."/>
            <person name="Hug L.A."/>
            <person name="Sharon I."/>
            <person name="Castelle C.J."/>
            <person name="Probst A.J."/>
            <person name="Thomas B.C."/>
            <person name="Singh A."/>
            <person name="Wilkins M.J."/>
            <person name="Karaoz U."/>
            <person name="Brodie E.L."/>
            <person name="Williams K.H."/>
            <person name="Hubbard S.S."/>
            <person name="Banfield J.F."/>
        </authorList>
    </citation>
    <scope>NUCLEOTIDE SEQUENCE [LARGE SCALE GENOMIC DNA]</scope>
</reference>
<dbReference type="EMBL" id="MFAQ01000041">
    <property type="protein sequence ID" value="OGD81573.1"/>
    <property type="molecule type" value="Genomic_DNA"/>
</dbReference>
<keyword evidence="2" id="KW-0413">Isomerase</keyword>
<dbReference type="InterPro" id="IPR019490">
    <property type="entry name" value="Glu6P/Mann6P_isomerase_C"/>
</dbReference>
<dbReference type="SUPFAM" id="SSF53697">
    <property type="entry name" value="SIS domain"/>
    <property type="match status" value="1"/>
</dbReference>
<dbReference type="GO" id="GO:0004347">
    <property type="term" value="F:glucose-6-phosphate isomerase activity"/>
    <property type="evidence" value="ECO:0007669"/>
    <property type="project" value="InterPro"/>
</dbReference>
<proteinExistence type="inferred from homology"/>
<dbReference type="GO" id="GO:1901135">
    <property type="term" value="P:carbohydrate derivative metabolic process"/>
    <property type="evidence" value="ECO:0007669"/>
    <property type="project" value="InterPro"/>
</dbReference>
<dbReference type="Proteomes" id="UP000179237">
    <property type="component" value="Unassembled WGS sequence"/>
</dbReference>
<evidence type="ECO:0000256" key="1">
    <source>
        <dbReference type="ARBA" id="ARBA00010523"/>
    </source>
</evidence>
<organism evidence="4 5">
    <name type="scientific">Candidatus Collierbacteria bacterium RIFOXYD1_FULL_40_9</name>
    <dbReference type="NCBI Taxonomy" id="1817731"/>
    <lineage>
        <taxon>Bacteria</taxon>
        <taxon>Candidatus Collieribacteriota</taxon>
    </lineage>
</organism>
<evidence type="ECO:0000313" key="5">
    <source>
        <dbReference type="Proteomes" id="UP000179237"/>
    </source>
</evidence>
<evidence type="ECO:0000259" key="3">
    <source>
        <dbReference type="Pfam" id="PF10432"/>
    </source>
</evidence>
<accession>A0A1F5FPN9</accession>
<feature type="domain" description="Bifunctional glucose-6-phosphate/mannose-6-phosphate isomerase C-terminal" evidence="3">
    <location>
        <begin position="190"/>
        <end position="324"/>
    </location>
</feature>
<comment type="similarity">
    <text evidence="1">Belongs to the PGI/PMI family.</text>
</comment>
<dbReference type="GO" id="GO:0005975">
    <property type="term" value="P:carbohydrate metabolic process"/>
    <property type="evidence" value="ECO:0007669"/>
    <property type="project" value="InterPro"/>
</dbReference>
<dbReference type="Pfam" id="PF10432">
    <property type="entry name" value="bact-PGI_C"/>
    <property type="match status" value="1"/>
</dbReference>
<dbReference type="GO" id="GO:0004476">
    <property type="term" value="F:mannose-6-phosphate isomerase activity"/>
    <property type="evidence" value="ECO:0007669"/>
    <property type="project" value="InterPro"/>
</dbReference>
<dbReference type="AlphaFoldDB" id="A0A1F5FPN9"/>
<gene>
    <name evidence="4" type="ORF">A2572_04275</name>
</gene>
<dbReference type="GO" id="GO:0097367">
    <property type="term" value="F:carbohydrate derivative binding"/>
    <property type="evidence" value="ECO:0007669"/>
    <property type="project" value="InterPro"/>
</dbReference>